<comment type="caution">
    <text evidence="1">The sequence shown here is derived from an EMBL/GenBank/DDBJ whole genome shotgun (WGS) entry which is preliminary data.</text>
</comment>
<reference evidence="1 2" key="1">
    <citation type="journal article" date="2023" name="Genes (Basel)">
        <title>Chromosome-Level Genome Assembly and Circadian Gene Repertoire of the Patagonia Blennie Eleginops maclovinus-The Closest Ancestral Proxy of Antarctic Cryonotothenioids.</title>
        <authorList>
            <person name="Cheng C.C."/>
            <person name="Rivera-Colon A.G."/>
            <person name="Minhas B.F."/>
            <person name="Wilson L."/>
            <person name="Rayamajhi N."/>
            <person name="Vargas-Chacoff L."/>
            <person name="Catchen J.M."/>
        </authorList>
    </citation>
    <scope>NUCLEOTIDE SEQUENCE [LARGE SCALE GENOMIC DNA]</scope>
    <source>
        <strain evidence="1">JMC-PN-2008</strain>
    </source>
</reference>
<proteinExistence type="predicted"/>
<organism evidence="1 2">
    <name type="scientific">Eleginops maclovinus</name>
    <name type="common">Patagonian blennie</name>
    <name type="synonym">Eleginus maclovinus</name>
    <dbReference type="NCBI Taxonomy" id="56733"/>
    <lineage>
        <taxon>Eukaryota</taxon>
        <taxon>Metazoa</taxon>
        <taxon>Chordata</taxon>
        <taxon>Craniata</taxon>
        <taxon>Vertebrata</taxon>
        <taxon>Euteleostomi</taxon>
        <taxon>Actinopterygii</taxon>
        <taxon>Neopterygii</taxon>
        <taxon>Teleostei</taxon>
        <taxon>Neoteleostei</taxon>
        <taxon>Acanthomorphata</taxon>
        <taxon>Eupercaria</taxon>
        <taxon>Perciformes</taxon>
        <taxon>Notothenioidei</taxon>
        <taxon>Eleginopidae</taxon>
        <taxon>Eleginops</taxon>
    </lineage>
</organism>
<protein>
    <submittedName>
        <fullName evidence="1">Uncharacterized protein</fullName>
    </submittedName>
</protein>
<name>A0AAN7X342_ELEMC</name>
<dbReference type="Proteomes" id="UP001346869">
    <property type="component" value="Unassembled WGS sequence"/>
</dbReference>
<accession>A0AAN7X342</accession>
<dbReference type="EMBL" id="JAUZQC010000021">
    <property type="protein sequence ID" value="KAK5852424.1"/>
    <property type="molecule type" value="Genomic_DNA"/>
</dbReference>
<dbReference type="AlphaFoldDB" id="A0AAN7X342"/>
<reference evidence="1 2" key="2">
    <citation type="journal article" date="2023" name="Mol. Biol. Evol.">
        <title>Genomics of Secondarily Temperate Adaptation in the Only Non-Antarctic Icefish.</title>
        <authorList>
            <person name="Rivera-Colon A.G."/>
            <person name="Rayamajhi N."/>
            <person name="Minhas B.F."/>
            <person name="Madrigal G."/>
            <person name="Bilyk K.T."/>
            <person name="Yoon V."/>
            <person name="Hune M."/>
            <person name="Gregory S."/>
            <person name="Cheng C.H.C."/>
            <person name="Catchen J.M."/>
        </authorList>
    </citation>
    <scope>NUCLEOTIDE SEQUENCE [LARGE SCALE GENOMIC DNA]</scope>
    <source>
        <strain evidence="1">JMC-PN-2008</strain>
    </source>
</reference>
<evidence type="ECO:0000313" key="2">
    <source>
        <dbReference type="Proteomes" id="UP001346869"/>
    </source>
</evidence>
<evidence type="ECO:0000313" key="1">
    <source>
        <dbReference type="EMBL" id="KAK5852424.1"/>
    </source>
</evidence>
<gene>
    <name evidence="1" type="ORF">PBY51_023893</name>
</gene>
<keyword evidence="2" id="KW-1185">Reference proteome</keyword>
<sequence length="74" mass="7964">MQLQCDGVPSDHRGLLGALLGGSAGEDAVYLHCSGEEDPRPRSQFFHVEIHGAALSRAYRRQGVCVSVADLRIS</sequence>